<evidence type="ECO:0000256" key="1">
    <source>
        <dbReference type="SAM" id="Phobius"/>
    </source>
</evidence>
<feature type="transmembrane region" description="Helical" evidence="1">
    <location>
        <begin position="90"/>
        <end position="107"/>
    </location>
</feature>
<protein>
    <submittedName>
        <fullName evidence="2">Uncharacterized protein</fullName>
    </submittedName>
</protein>
<dbReference type="AlphaFoldDB" id="A0A0K2TJ90"/>
<keyword evidence="1" id="KW-0472">Membrane</keyword>
<proteinExistence type="predicted"/>
<reference evidence="2" key="1">
    <citation type="submission" date="2014-05" db="EMBL/GenBank/DDBJ databases">
        <authorList>
            <person name="Chronopoulou M."/>
        </authorList>
    </citation>
    <scope>NUCLEOTIDE SEQUENCE</scope>
    <source>
        <tissue evidence="2">Whole organism</tissue>
    </source>
</reference>
<evidence type="ECO:0000313" key="2">
    <source>
        <dbReference type="EMBL" id="CDW25586.1"/>
    </source>
</evidence>
<feature type="transmembrane region" description="Helical" evidence="1">
    <location>
        <begin position="63"/>
        <end position="83"/>
    </location>
</feature>
<keyword evidence="1" id="KW-0812">Transmembrane</keyword>
<keyword evidence="1" id="KW-1133">Transmembrane helix</keyword>
<organism evidence="2">
    <name type="scientific">Lepeophtheirus salmonis</name>
    <name type="common">Salmon louse</name>
    <name type="synonym">Caligus salmonis</name>
    <dbReference type="NCBI Taxonomy" id="72036"/>
    <lineage>
        <taxon>Eukaryota</taxon>
        <taxon>Metazoa</taxon>
        <taxon>Ecdysozoa</taxon>
        <taxon>Arthropoda</taxon>
        <taxon>Crustacea</taxon>
        <taxon>Multicrustacea</taxon>
        <taxon>Hexanauplia</taxon>
        <taxon>Copepoda</taxon>
        <taxon>Siphonostomatoida</taxon>
        <taxon>Caligidae</taxon>
        <taxon>Lepeophtheirus</taxon>
    </lineage>
</organism>
<name>A0A0K2TJ90_LEPSM</name>
<sequence>MHMNHGPWYASVRNNKTNRNSAAYSNATCAHLQYFNSTTNFYFLDQKYGYDIHLRTLYTRPMLYAYACKISLICLLCVCPCILDQNMFMIYIRWYYMQCTLLLFFIHTDKQTHCPLLIKTKMIEFSYGG</sequence>
<accession>A0A0K2TJ90</accession>
<dbReference type="EMBL" id="HACA01008225">
    <property type="protein sequence ID" value="CDW25586.1"/>
    <property type="molecule type" value="Transcribed_RNA"/>
</dbReference>